<dbReference type="eggNOG" id="COG2267">
    <property type="taxonomic scope" value="Bacteria"/>
</dbReference>
<dbReference type="PATRIC" id="fig|421052.3.peg.2518"/>
<dbReference type="SUPFAM" id="SSF53474">
    <property type="entry name" value="alpha/beta-Hydrolases"/>
    <property type="match status" value="1"/>
</dbReference>
<evidence type="ECO:0000259" key="2">
    <source>
        <dbReference type="Pfam" id="PF12697"/>
    </source>
</evidence>
<dbReference type="Pfam" id="PF12697">
    <property type="entry name" value="Abhydrolase_6"/>
    <property type="match status" value="1"/>
</dbReference>
<dbReference type="AlphaFoldDB" id="S3NB04"/>
<feature type="chain" id="PRO_5004512344" description="AB hydrolase-1 domain-containing protein" evidence="1">
    <location>
        <begin position="31"/>
        <end position="366"/>
    </location>
</feature>
<feature type="signal peptide" evidence="1">
    <location>
        <begin position="1"/>
        <end position="30"/>
    </location>
</feature>
<dbReference type="Proteomes" id="UP000014568">
    <property type="component" value="Unassembled WGS sequence"/>
</dbReference>
<gene>
    <name evidence="3" type="ORF">F945_02576</name>
</gene>
<organism evidence="3 4">
    <name type="scientific">Acinetobacter rudis CIP 110305</name>
    <dbReference type="NCBI Taxonomy" id="421052"/>
    <lineage>
        <taxon>Bacteria</taxon>
        <taxon>Pseudomonadati</taxon>
        <taxon>Pseudomonadota</taxon>
        <taxon>Gammaproteobacteria</taxon>
        <taxon>Moraxellales</taxon>
        <taxon>Moraxellaceae</taxon>
        <taxon>Acinetobacter</taxon>
    </lineage>
</organism>
<keyword evidence="4" id="KW-1185">Reference proteome</keyword>
<name>S3NB04_9GAMM</name>
<protein>
    <recommendedName>
        <fullName evidence="2">AB hydrolase-1 domain-containing protein</fullName>
    </recommendedName>
</protein>
<dbReference type="Gene3D" id="3.40.50.1820">
    <property type="entry name" value="alpha/beta hydrolase"/>
    <property type="match status" value="1"/>
</dbReference>
<comment type="caution">
    <text evidence="3">The sequence shown here is derived from an EMBL/GenBank/DDBJ whole genome shotgun (WGS) entry which is preliminary data.</text>
</comment>
<reference evidence="3 4" key="1">
    <citation type="submission" date="2013-06" db="EMBL/GenBank/DDBJ databases">
        <title>The Genome Sequence of Acinetobacter rudis CIP 110305.</title>
        <authorList>
            <consortium name="The Broad Institute Genome Sequencing Platform"/>
            <consortium name="The Broad Institute Genome Sequencing Center for Infectious Disease"/>
            <person name="Cerqueira G."/>
            <person name="Feldgarden M."/>
            <person name="Courvalin P."/>
            <person name="Perichon B."/>
            <person name="Grillot-Courvalin C."/>
            <person name="Clermont D."/>
            <person name="Rocha E."/>
            <person name="Yoon E.-J."/>
            <person name="Nemec A."/>
            <person name="Young S.K."/>
            <person name="Zeng Q."/>
            <person name="Gargeya S."/>
            <person name="Fitzgerald M."/>
            <person name="Abouelleil A."/>
            <person name="Alvarado L."/>
            <person name="Berlin A.M."/>
            <person name="Chapman S.B."/>
            <person name="Dewar J."/>
            <person name="Goldberg J."/>
            <person name="Griggs A."/>
            <person name="Gujja S."/>
            <person name="Hansen M."/>
            <person name="Howarth C."/>
            <person name="Imamovic A."/>
            <person name="Larimer J."/>
            <person name="McCowan C."/>
            <person name="Murphy C."/>
            <person name="Pearson M."/>
            <person name="Priest M."/>
            <person name="Roberts A."/>
            <person name="Saif S."/>
            <person name="Shea T."/>
            <person name="Sykes S."/>
            <person name="Wortman J."/>
            <person name="Nusbaum C."/>
            <person name="Birren B."/>
        </authorList>
    </citation>
    <scope>NUCLEOTIDE SEQUENCE [LARGE SCALE GENOMIC DNA]</scope>
    <source>
        <strain evidence="3 4">CIP 110305</strain>
    </source>
</reference>
<dbReference type="PANTHER" id="PTHR46438">
    <property type="entry name" value="ALPHA/BETA-HYDROLASES SUPERFAMILY PROTEIN"/>
    <property type="match status" value="1"/>
</dbReference>
<dbReference type="InterPro" id="IPR029058">
    <property type="entry name" value="AB_hydrolase_fold"/>
</dbReference>
<dbReference type="EMBL" id="ATGI01000032">
    <property type="protein sequence ID" value="EPF71544.1"/>
    <property type="molecule type" value="Genomic_DNA"/>
</dbReference>
<dbReference type="InterPro" id="IPR000073">
    <property type="entry name" value="AB_hydrolase_1"/>
</dbReference>
<sequence>MFNKVKNFSLSLLSSTLTTLSLFFSSMLHAQQQPNNDPRPSYQQQQAWQKIQQFFPVEWQIPADHLPQEEWWSWQDHQVHLDRYPNPQAKIKVILFHGVGTNGRQMSMLLAHPLALRGYETIAIDLPGYGLTQVKQGAQITYDNWVDIGSDLIDAELAKDQRPIVLYGLSAGGMLSYHVAAKNRKVKAIVGMTFLDTHDQDVRDQVARNGLMSRVAMPVNHLAAKTPLQHIKVPMRWVSKMNSLVNNKEALQVFLKDKSSAGNSVSIQFLDSYLHYRPEISPENFTICPILLTQPAQDRWTPLALSTPFLNRITQVPVKTVILEQAGHYPLEQPGLNQMVQYIDDFYRSILVSIPDQDPELKPNVL</sequence>
<evidence type="ECO:0000313" key="3">
    <source>
        <dbReference type="EMBL" id="EPF71544.1"/>
    </source>
</evidence>
<dbReference type="OrthoDB" id="1376138at2"/>
<dbReference type="HOGENOM" id="CLU_076356_0_0_6"/>
<proteinExistence type="predicted"/>
<dbReference type="STRING" id="632955.GCA_000829675_01336"/>
<feature type="domain" description="AB hydrolase-1" evidence="2">
    <location>
        <begin position="93"/>
        <end position="334"/>
    </location>
</feature>
<keyword evidence="1" id="KW-0732">Signal</keyword>
<evidence type="ECO:0000256" key="1">
    <source>
        <dbReference type="SAM" id="SignalP"/>
    </source>
</evidence>
<evidence type="ECO:0000313" key="4">
    <source>
        <dbReference type="Proteomes" id="UP000014568"/>
    </source>
</evidence>
<accession>S3NB04</accession>